<dbReference type="InterPro" id="IPR003594">
    <property type="entry name" value="HATPase_dom"/>
</dbReference>
<sequence>MTTFSARSTREHFEHAVLVADSDDALDRLLVPVLRHHIRSGEPALLVVSRRTERIVRDRLGSAAGKLGWGDPSAFYQRLGFVYEGFRRHLEQEHAQGRSVHVIAEPDFTADLDLPVDRATAYLAYEAICNDVCAGFGCPVTCIWDSRHHSAEVIECVRSVHAHELTAEGRQRNSTFVRAQEHLEFQTHATMPPAPRRFDIEITLYATAELGPSRAAVRAWAGCHGFSVTAAFQVTTAVNEVLTNGLEHGRPPVRLRAWRHGTTLAVQVDDHGGRRIPPDAGYRPPRLDGAGIGLWMTRQLADVVLTRTTGDVTTVRLYFPHAVTHRGLDGG</sequence>
<dbReference type="InterPro" id="IPR036890">
    <property type="entry name" value="HATPase_C_sf"/>
</dbReference>
<evidence type="ECO:0000313" key="5">
    <source>
        <dbReference type="Proteomes" id="UP000246005"/>
    </source>
</evidence>
<keyword evidence="1" id="KW-0723">Serine/threonine-protein kinase</keyword>
<name>A0A316I4B5_9PSEU</name>
<dbReference type="Pfam" id="PF13581">
    <property type="entry name" value="HATPase_c_2"/>
    <property type="match status" value="1"/>
</dbReference>
<evidence type="ECO:0000313" key="4">
    <source>
        <dbReference type="EMBL" id="PWK87257.1"/>
    </source>
</evidence>
<dbReference type="PANTHER" id="PTHR35526:SF3">
    <property type="entry name" value="ANTI-SIGMA-F FACTOR RSBW"/>
    <property type="match status" value="1"/>
</dbReference>
<dbReference type="RefSeq" id="WP_170154942.1">
    <property type="nucleotide sequence ID" value="NZ_QGHB01000004.1"/>
</dbReference>
<dbReference type="Proteomes" id="UP000246005">
    <property type="component" value="Unassembled WGS sequence"/>
</dbReference>
<dbReference type="InterPro" id="IPR050267">
    <property type="entry name" value="Anti-sigma-factor_SerPK"/>
</dbReference>
<feature type="domain" description="MEDS" evidence="3">
    <location>
        <begin position="15"/>
        <end position="161"/>
    </location>
</feature>
<dbReference type="Pfam" id="PF14417">
    <property type="entry name" value="MEDS"/>
    <property type="match status" value="1"/>
</dbReference>
<gene>
    <name evidence="4" type="ORF">C8D88_104418</name>
</gene>
<accession>A0A316I4B5</accession>
<dbReference type="GO" id="GO:0004674">
    <property type="term" value="F:protein serine/threonine kinase activity"/>
    <property type="evidence" value="ECO:0007669"/>
    <property type="project" value="UniProtKB-KW"/>
</dbReference>
<feature type="domain" description="Histidine kinase/HSP90-like ATPase" evidence="2">
    <location>
        <begin position="209"/>
        <end position="318"/>
    </location>
</feature>
<dbReference type="PANTHER" id="PTHR35526">
    <property type="entry name" value="ANTI-SIGMA-F FACTOR RSBW-RELATED"/>
    <property type="match status" value="1"/>
</dbReference>
<dbReference type="EMBL" id="QGHB01000004">
    <property type="protein sequence ID" value="PWK87257.1"/>
    <property type="molecule type" value="Genomic_DNA"/>
</dbReference>
<dbReference type="SUPFAM" id="SSF55874">
    <property type="entry name" value="ATPase domain of HSP90 chaperone/DNA topoisomerase II/histidine kinase"/>
    <property type="match status" value="1"/>
</dbReference>
<dbReference type="InterPro" id="IPR025847">
    <property type="entry name" value="MEDS_domain"/>
</dbReference>
<comment type="caution">
    <text evidence="4">The sequence shown here is derived from an EMBL/GenBank/DDBJ whole genome shotgun (WGS) entry which is preliminary data.</text>
</comment>
<reference evidence="4 5" key="1">
    <citation type="submission" date="2018-05" db="EMBL/GenBank/DDBJ databases">
        <title>Genomic Encyclopedia of Type Strains, Phase IV (KMG-IV): sequencing the most valuable type-strain genomes for metagenomic binning, comparative biology and taxonomic classification.</title>
        <authorList>
            <person name="Goeker M."/>
        </authorList>
    </citation>
    <scope>NUCLEOTIDE SEQUENCE [LARGE SCALE GENOMIC DNA]</scope>
    <source>
        <strain evidence="4 5">DSM 45480</strain>
    </source>
</reference>
<organism evidence="4 5">
    <name type="scientific">Lentzea atacamensis</name>
    <dbReference type="NCBI Taxonomy" id="531938"/>
    <lineage>
        <taxon>Bacteria</taxon>
        <taxon>Bacillati</taxon>
        <taxon>Actinomycetota</taxon>
        <taxon>Actinomycetes</taxon>
        <taxon>Pseudonocardiales</taxon>
        <taxon>Pseudonocardiaceae</taxon>
        <taxon>Lentzea</taxon>
    </lineage>
</organism>
<keyword evidence="1" id="KW-0418">Kinase</keyword>
<evidence type="ECO:0000259" key="3">
    <source>
        <dbReference type="Pfam" id="PF14417"/>
    </source>
</evidence>
<dbReference type="AlphaFoldDB" id="A0A316I4B5"/>
<proteinExistence type="predicted"/>
<evidence type="ECO:0000256" key="1">
    <source>
        <dbReference type="ARBA" id="ARBA00022527"/>
    </source>
</evidence>
<dbReference type="CDD" id="cd16936">
    <property type="entry name" value="HATPase_RsbW-like"/>
    <property type="match status" value="1"/>
</dbReference>
<protein>
    <submittedName>
        <fullName evidence="4">Anti-sigma regulatory factor (Ser/Thr protein kinase)</fullName>
    </submittedName>
</protein>
<evidence type="ECO:0000259" key="2">
    <source>
        <dbReference type="Pfam" id="PF13581"/>
    </source>
</evidence>
<dbReference type="Gene3D" id="3.30.565.10">
    <property type="entry name" value="Histidine kinase-like ATPase, C-terminal domain"/>
    <property type="match status" value="1"/>
</dbReference>
<keyword evidence="1" id="KW-0808">Transferase</keyword>